<dbReference type="AlphaFoldDB" id="A0A9Q0MPM3"/>
<evidence type="ECO:0000313" key="10">
    <source>
        <dbReference type="Proteomes" id="UP001151699"/>
    </source>
</evidence>
<dbReference type="SUPFAM" id="SSF54999">
    <property type="entry name" value="Ribosomal protein S10"/>
    <property type="match status" value="1"/>
</dbReference>
<feature type="domain" description="Small ribosomal subunit protein uS10" evidence="8">
    <location>
        <begin position="63"/>
        <end position="161"/>
    </location>
</feature>
<dbReference type="InterPro" id="IPR036838">
    <property type="entry name" value="Ribosomal_uS10_dom_sf"/>
</dbReference>
<evidence type="ECO:0000259" key="8">
    <source>
        <dbReference type="SMART" id="SM01403"/>
    </source>
</evidence>
<dbReference type="SMART" id="SM01403">
    <property type="entry name" value="Ribosomal_S10"/>
    <property type="match status" value="1"/>
</dbReference>
<comment type="subcellular location">
    <subcellularLocation>
        <location evidence="1">Mitochondrion</location>
    </subcellularLocation>
</comment>
<gene>
    <name evidence="9" type="primary">mRpS10</name>
    <name evidence="9" type="ORF">Bhyg_14232</name>
</gene>
<dbReference type="EMBL" id="WJQU01000004">
    <property type="protein sequence ID" value="KAJ6635646.1"/>
    <property type="molecule type" value="Genomic_DNA"/>
</dbReference>
<name>A0A9Q0MPM3_9DIPT</name>
<dbReference type="Gene3D" id="3.30.70.600">
    <property type="entry name" value="Ribosomal protein S10 domain"/>
    <property type="match status" value="1"/>
</dbReference>
<comment type="caution">
    <text evidence="9">The sequence shown here is derived from an EMBL/GenBank/DDBJ whole genome shotgun (WGS) entry which is preliminary data.</text>
</comment>
<organism evidence="9 10">
    <name type="scientific">Pseudolycoriella hygida</name>
    <dbReference type="NCBI Taxonomy" id="35572"/>
    <lineage>
        <taxon>Eukaryota</taxon>
        <taxon>Metazoa</taxon>
        <taxon>Ecdysozoa</taxon>
        <taxon>Arthropoda</taxon>
        <taxon>Hexapoda</taxon>
        <taxon>Insecta</taxon>
        <taxon>Pterygota</taxon>
        <taxon>Neoptera</taxon>
        <taxon>Endopterygota</taxon>
        <taxon>Diptera</taxon>
        <taxon>Nematocera</taxon>
        <taxon>Sciaroidea</taxon>
        <taxon>Sciaridae</taxon>
        <taxon>Pseudolycoriella</taxon>
    </lineage>
</organism>
<keyword evidence="5" id="KW-0687">Ribonucleoprotein</keyword>
<proteinExistence type="inferred from homology"/>
<dbReference type="OrthoDB" id="366214at2759"/>
<accession>A0A9Q0MPM3</accession>
<keyword evidence="3 9" id="KW-0689">Ribosomal protein</keyword>
<evidence type="ECO:0000256" key="2">
    <source>
        <dbReference type="ARBA" id="ARBA00007102"/>
    </source>
</evidence>
<dbReference type="Proteomes" id="UP001151699">
    <property type="component" value="Chromosome C"/>
</dbReference>
<evidence type="ECO:0000256" key="7">
    <source>
        <dbReference type="ARBA" id="ARBA00035544"/>
    </source>
</evidence>
<evidence type="ECO:0000256" key="4">
    <source>
        <dbReference type="ARBA" id="ARBA00023128"/>
    </source>
</evidence>
<dbReference type="Pfam" id="PF00338">
    <property type="entry name" value="Ribosomal_S10"/>
    <property type="match status" value="1"/>
</dbReference>
<evidence type="ECO:0000256" key="1">
    <source>
        <dbReference type="ARBA" id="ARBA00004173"/>
    </source>
</evidence>
<evidence type="ECO:0000256" key="5">
    <source>
        <dbReference type="ARBA" id="ARBA00023274"/>
    </source>
</evidence>
<dbReference type="PANTHER" id="PTHR13334">
    <property type="entry name" value="MITOCHONDRIAL 28S RIBOSOMAL PROTEIN S10"/>
    <property type="match status" value="1"/>
</dbReference>
<evidence type="ECO:0000313" key="9">
    <source>
        <dbReference type="EMBL" id="KAJ6635646.1"/>
    </source>
</evidence>
<dbReference type="GO" id="GO:0005763">
    <property type="term" value="C:mitochondrial small ribosomal subunit"/>
    <property type="evidence" value="ECO:0007669"/>
    <property type="project" value="InterPro"/>
</dbReference>
<sequence>MLKTLALAYNPIRSIIQQQPRALLCSLNAATTTTATTKLPLVNQQQQPSHESDEPDKLYKKLEIELKGIDPAVLNSYSFFATTAAQHLGIEVGKCWALRKARKDRLTLLKSVFIYKKHRVQYEIRTYYRFMHFHRLTGSTLDTFLEYIQRNLPEGVGMKATKIEVQTLPDHLKEPPAKV</sequence>
<keyword evidence="4" id="KW-0496">Mitochondrion</keyword>
<protein>
    <recommendedName>
        <fullName evidence="6">Small ribosomal subunit protein uS10m</fullName>
    </recommendedName>
    <alternativeName>
        <fullName evidence="7">28S ribosomal protein S10, mitochondrial</fullName>
    </alternativeName>
</protein>
<evidence type="ECO:0000256" key="3">
    <source>
        <dbReference type="ARBA" id="ARBA00022980"/>
    </source>
</evidence>
<dbReference type="InterPro" id="IPR027486">
    <property type="entry name" value="Ribosomal_uS10_dom"/>
</dbReference>
<comment type="similarity">
    <text evidence="2">Belongs to the universal ribosomal protein uS10 family.</text>
</comment>
<dbReference type="InterPro" id="IPR040055">
    <property type="entry name" value="Ribosomal_uS10m"/>
</dbReference>
<dbReference type="PANTHER" id="PTHR13334:SF4">
    <property type="entry name" value="SMALL RIBOSOMAL SUBUNIT PROTEIN US10M"/>
    <property type="match status" value="1"/>
</dbReference>
<keyword evidence="10" id="KW-1185">Reference proteome</keyword>
<evidence type="ECO:0000256" key="6">
    <source>
        <dbReference type="ARBA" id="ARBA00035261"/>
    </source>
</evidence>
<reference evidence="9" key="1">
    <citation type="submission" date="2022-07" db="EMBL/GenBank/DDBJ databases">
        <authorList>
            <person name="Trinca V."/>
            <person name="Uliana J.V.C."/>
            <person name="Torres T.T."/>
            <person name="Ward R.J."/>
            <person name="Monesi N."/>
        </authorList>
    </citation>
    <scope>NUCLEOTIDE SEQUENCE</scope>
    <source>
        <strain evidence="9">HSMRA1968</strain>
        <tissue evidence="9">Whole embryos</tissue>
    </source>
</reference>